<keyword evidence="2" id="KW-1185">Reference proteome</keyword>
<dbReference type="EMBL" id="FXXQ01000003">
    <property type="protein sequence ID" value="SMX23203.1"/>
    <property type="molecule type" value="Genomic_DNA"/>
</dbReference>
<accession>A0A238IYV2</accession>
<dbReference type="AlphaFoldDB" id="A0A238IYV2"/>
<proteinExistence type="predicted"/>
<name>A0A238IYV2_9RHOB</name>
<evidence type="ECO:0000313" key="2">
    <source>
        <dbReference type="Proteomes" id="UP000201838"/>
    </source>
</evidence>
<dbReference type="Proteomes" id="UP000201838">
    <property type="component" value="Unassembled WGS sequence"/>
</dbReference>
<organism evidence="1 2">
    <name type="scientific">Boseongicola aestuarii</name>
    <dbReference type="NCBI Taxonomy" id="1470561"/>
    <lineage>
        <taxon>Bacteria</taxon>
        <taxon>Pseudomonadati</taxon>
        <taxon>Pseudomonadota</taxon>
        <taxon>Alphaproteobacteria</taxon>
        <taxon>Rhodobacterales</taxon>
        <taxon>Paracoccaceae</taxon>
        <taxon>Boseongicola</taxon>
    </lineage>
</organism>
<reference evidence="1 2" key="1">
    <citation type="submission" date="2017-05" db="EMBL/GenBank/DDBJ databases">
        <authorList>
            <person name="Song R."/>
            <person name="Chenine A.L."/>
            <person name="Ruprecht R.M."/>
        </authorList>
    </citation>
    <scope>NUCLEOTIDE SEQUENCE [LARGE SCALE GENOMIC DNA]</scope>
    <source>
        <strain evidence="1 2">CECT 8489</strain>
    </source>
</reference>
<protein>
    <submittedName>
        <fullName evidence="1">Uncharacterized protein</fullName>
    </submittedName>
</protein>
<gene>
    <name evidence="1" type="ORF">BOA8489_01307</name>
</gene>
<sequence length="32" mass="3443">MREPVGGVTQHLDDVATLARVDRLGDVVPQTP</sequence>
<evidence type="ECO:0000313" key="1">
    <source>
        <dbReference type="EMBL" id="SMX23203.1"/>
    </source>
</evidence>